<protein>
    <recommendedName>
        <fullName evidence="2">Cullin family profile domain-containing protein</fullName>
    </recommendedName>
</protein>
<organism evidence="3 4">
    <name type="scientific">Tritrichomonas foetus</name>
    <dbReference type="NCBI Taxonomy" id="1144522"/>
    <lineage>
        <taxon>Eukaryota</taxon>
        <taxon>Metamonada</taxon>
        <taxon>Parabasalia</taxon>
        <taxon>Tritrichomonadida</taxon>
        <taxon>Tritrichomonadidae</taxon>
        <taxon>Tritrichomonas</taxon>
    </lineage>
</organism>
<gene>
    <name evidence="3" type="ORF">TRFO_07456</name>
</gene>
<dbReference type="GeneID" id="94828397"/>
<evidence type="ECO:0000259" key="2">
    <source>
        <dbReference type="PROSITE" id="PS50069"/>
    </source>
</evidence>
<proteinExistence type="inferred from homology"/>
<sequence>MSDASNSFPDIEFPPFESFQIDTIKHFRVNTAHFQDLYLDDYDYNQQINMVEDILTKQIENDTLIYFPKDEFNVLSFSPKSQEIYQLVKSFVDDFSNKTTEEILNFQKHQEIASKWHQSNNIIKNISYIFGCFVKDQESYQSLFYSNFEKNIESKKELIQFLHQSIVDSFNNERIPWFTIDCSDILITCNVFDINFIIPQIKLSFNTLQEIHNFVQMSHSLIPSQYEHHIYNFLNQKISDFSVFFNEVPQNWKYISSLFEIYEANENVKDFITKFTVLVKSRFSLYNPFQIFDEIHSLVTTNFMFVIRNIISTLFSRENELCSILLANYIHVTFMSLKHPIDDERLFLFDEICQQSNGLFIRYHCHNLLKRLLLYKSLTFDADERFANICKRKHMTTIINDFKKNQQIIQSFNNPSSILTFSLFHYEFFVSSPETTLFFPKEFEPIVQSFEKFILTPGKSTKWNFHLSQVTLKAINIIDLNIVKCDAVVASILLSLSKNGPSTQEEIMKDIGITANDLNEKFESLKAFSLIEYNQNKYSINQTPTSINKQINIPFIPKISNVDQKSVVQSIQLEAAIVRYVKIHPNQLKETVYQHLKSLFVQYEFTEKEFIDSIGNLIKKQILSPLECFQTLNLTYP</sequence>
<dbReference type="Gene3D" id="3.30.230.130">
    <property type="entry name" value="Cullin, Chain C, Domain 2"/>
    <property type="match status" value="1"/>
</dbReference>
<dbReference type="AlphaFoldDB" id="A0A1J4JR37"/>
<feature type="domain" description="Cullin family profile" evidence="2">
    <location>
        <begin position="359"/>
        <end position="526"/>
    </location>
</feature>
<evidence type="ECO:0000313" key="4">
    <source>
        <dbReference type="Proteomes" id="UP000179807"/>
    </source>
</evidence>
<accession>A0A1J4JR37</accession>
<dbReference type="VEuPathDB" id="TrichDB:TRFO_07456"/>
<dbReference type="RefSeq" id="XP_068354713.1">
    <property type="nucleotide sequence ID" value="XM_068493693.1"/>
</dbReference>
<dbReference type="SUPFAM" id="SSF75632">
    <property type="entry name" value="Cullin homology domain"/>
    <property type="match status" value="1"/>
</dbReference>
<dbReference type="Proteomes" id="UP000179807">
    <property type="component" value="Unassembled WGS sequence"/>
</dbReference>
<dbReference type="InterPro" id="IPR016158">
    <property type="entry name" value="Cullin_homology"/>
</dbReference>
<dbReference type="InterPro" id="IPR036317">
    <property type="entry name" value="Cullin_homology_sf"/>
</dbReference>
<keyword evidence="4" id="KW-1185">Reference proteome</keyword>
<reference evidence="3" key="1">
    <citation type="submission" date="2016-10" db="EMBL/GenBank/DDBJ databases">
        <authorList>
            <person name="Benchimol M."/>
            <person name="Almeida L.G."/>
            <person name="Vasconcelos A.T."/>
            <person name="Perreira-Neves A."/>
            <person name="Rosa I.A."/>
            <person name="Tasca T."/>
            <person name="Bogo M.R."/>
            <person name="de Souza W."/>
        </authorList>
    </citation>
    <scope>NUCLEOTIDE SEQUENCE [LARGE SCALE GENOMIC DNA]</scope>
    <source>
        <strain evidence="3">K</strain>
    </source>
</reference>
<dbReference type="EMBL" id="MLAK01000904">
    <property type="protein sequence ID" value="OHT01577.1"/>
    <property type="molecule type" value="Genomic_DNA"/>
</dbReference>
<comment type="caution">
    <text evidence="3">The sequence shown here is derived from an EMBL/GenBank/DDBJ whole genome shotgun (WGS) entry which is preliminary data.</text>
</comment>
<evidence type="ECO:0000256" key="1">
    <source>
        <dbReference type="PROSITE-ProRule" id="PRU00330"/>
    </source>
</evidence>
<evidence type="ECO:0000313" key="3">
    <source>
        <dbReference type="EMBL" id="OHT01577.1"/>
    </source>
</evidence>
<dbReference type="PROSITE" id="PS50069">
    <property type="entry name" value="CULLIN_2"/>
    <property type="match status" value="1"/>
</dbReference>
<name>A0A1J4JR37_9EUKA</name>
<comment type="similarity">
    <text evidence="1">Belongs to the cullin family.</text>
</comment>